<reference evidence="2" key="1">
    <citation type="journal article" date="2019" name="Int. J. Syst. Evol. Microbiol.">
        <title>The Global Catalogue of Microorganisms (GCM) 10K type strain sequencing project: providing services to taxonomists for standard genome sequencing and annotation.</title>
        <authorList>
            <consortium name="The Broad Institute Genomics Platform"/>
            <consortium name="The Broad Institute Genome Sequencing Center for Infectious Disease"/>
            <person name="Wu L."/>
            <person name="Ma J."/>
        </authorList>
    </citation>
    <scope>NUCLEOTIDE SEQUENCE [LARGE SCALE GENOMIC DNA]</scope>
    <source>
        <strain evidence="2">YJ-61-S</strain>
    </source>
</reference>
<dbReference type="RefSeq" id="WP_379976614.1">
    <property type="nucleotide sequence ID" value="NZ_JBHSFV010000001.1"/>
</dbReference>
<keyword evidence="2" id="KW-1185">Reference proteome</keyword>
<evidence type="ECO:0000313" key="2">
    <source>
        <dbReference type="Proteomes" id="UP001596043"/>
    </source>
</evidence>
<name>A0ABV9HQJ2_9FLAO</name>
<proteinExistence type="predicted"/>
<sequence>MKKLLPLLVFTIFISSCSSPTDKKIFEKLTVEDLKTAIENDTLFKSTYQLIEFQKDSVLTTELDKVKWSDLTYSRIHELVEFANDTTLTKPLKEQFEKEWKSKYGIVAEQIDSVSVYWKKYAKENSLDQYVKVELVSLDKDYYSYSSGVRSVNLGFKLTPLKGKIEQMRFGYEIQSKLDEDNEKSEYSYLLSTMDYSWCRMSRPFSKPTTRYWEANYTNEKILESRSVKTLLRDYNVNIAVDEIRIDGKNIDRDDLGIPKSIERHWEYENKEYLSDLYMDDVAKEVLGKNYVRNYEYRNEKMDSIYREKDKLAYEFITLKKDKAE</sequence>
<dbReference type="EMBL" id="JBHSFV010000001">
    <property type="protein sequence ID" value="MFC4632422.1"/>
    <property type="molecule type" value="Genomic_DNA"/>
</dbReference>
<comment type="caution">
    <text evidence="1">The sequence shown here is derived from an EMBL/GenBank/DDBJ whole genome shotgun (WGS) entry which is preliminary data.</text>
</comment>
<protein>
    <recommendedName>
        <fullName evidence="3">Lipoprotein</fullName>
    </recommendedName>
</protein>
<dbReference type="PROSITE" id="PS51257">
    <property type="entry name" value="PROKAR_LIPOPROTEIN"/>
    <property type="match status" value="1"/>
</dbReference>
<accession>A0ABV9HQJ2</accession>
<evidence type="ECO:0000313" key="1">
    <source>
        <dbReference type="EMBL" id="MFC4632422.1"/>
    </source>
</evidence>
<gene>
    <name evidence="1" type="ORF">ACFO3O_00770</name>
</gene>
<evidence type="ECO:0008006" key="3">
    <source>
        <dbReference type="Google" id="ProtNLM"/>
    </source>
</evidence>
<organism evidence="1 2">
    <name type="scientific">Dokdonia ponticola</name>
    <dbReference type="NCBI Taxonomy" id="2041041"/>
    <lineage>
        <taxon>Bacteria</taxon>
        <taxon>Pseudomonadati</taxon>
        <taxon>Bacteroidota</taxon>
        <taxon>Flavobacteriia</taxon>
        <taxon>Flavobacteriales</taxon>
        <taxon>Flavobacteriaceae</taxon>
        <taxon>Dokdonia</taxon>
    </lineage>
</organism>
<dbReference type="Proteomes" id="UP001596043">
    <property type="component" value="Unassembled WGS sequence"/>
</dbReference>